<reference evidence="1 2" key="1">
    <citation type="submission" date="2016-10" db="EMBL/GenBank/DDBJ databases">
        <authorList>
            <person name="Varghese N."/>
        </authorList>
    </citation>
    <scope>NUCLEOTIDE SEQUENCE [LARGE SCALE GENOMIC DNA]</scope>
    <source>
        <strain evidence="1 2">KB11</strain>
    </source>
</reference>
<evidence type="ECO:0000313" key="2">
    <source>
        <dbReference type="Proteomes" id="UP000232133"/>
    </source>
</evidence>
<dbReference type="GeneID" id="35118766"/>
<organism evidence="1 2">
    <name type="scientific">Methanobrevibacter smithii</name>
    <dbReference type="NCBI Taxonomy" id="2173"/>
    <lineage>
        <taxon>Archaea</taxon>
        <taxon>Methanobacteriati</taxon>
        <taxon>Methanobacteriota</taxon>
        <taxon>Methanomada group</taxon>
        <taxon>Methanobacteria</taxon>
        <taxon>Methanobacteriales</taxon>
        <taxon>Methanobacteriaceae</taxon>
        <taxon>Methanobrevibacter</taxon>
    </lineage>
</organism>
<dbReference type="Proteomes" id="UP000232133">
    <property type="component" value="Chromosome"/>
</dbReference>
<evidence type="ECO:0000313" key="1">
    <source>
        <dbReference type="EMBL" id="ATZ59869.1"/>
    </source>
</evidence>
<proteinExistence type="predicted"/>
<dbReference type="EMBL" id="CP017803">
    <property type="protein sequence ID" value="ATZ59869.1"/>
    <property type="molecule type" value="Genomic_DNA"/>
</dbReference>
<protein>
    <submittedName>
        <fullName evidence="1">Uncharacterized protein</fullName>
    </submittedName>
</protein>
<dbReference type="AlphaFoldDB" id="A0A2H4U6X5"/>
<accession>A0A2H4U6X5</accession>
<sequence length="213" mass="24990">MINRVQVLWYLNKDDLENYCLDFKPYKSHKLEGYEICEVDEDLIFDLCDRDPDRLQPVDYFKNRTEVENYLTDYITNEEYELAADSAELKDKINKAIETVEFSDEGYYISVGSGDVGGSENKIVHWYEALKKEYNSSSKDNMWVLMVTGYDPYDLKPSGKVLTYVLADILNLHESYFDDIIPDKGLLEISEWNNILDEVYKKNKLYLGLYRAV</sequence>
<gene>
    <name evidence="1" type="ORF">BK798_05275</name>
</gene>
<name>A0A2H4U6X5_METSM</name>
<dbReference type="RefSeq" id="WP_004033381.1">
    <property type="nucleotide sequence ID" value="NZ_CAABOX010000001.1"/>
</dbReference>